<evidence type="ECO:0000256" key="1">
    <source>
        <dbReference type="SAM" id="Phobius"/>
    </source>
</evidence>
<reference evidence="2 3" key="1">
    <citation type="submission" date="2019-06" db="EMBL/GenBank/DDBJ databases">
        <title>Sequencing the genomes of 1000 actinobacteria strains.</title>
        <authorList>
            <person name="Klenk H.-P."/>
        </authorList>
    </citation>
    <scope>NUCLEOTIDE SEQUENCE [LARGE SCALE GENOMIC DNA]</scope>
    <source>
        <strain evidence="2 3">DSM 19560</strain>
    </source>
</reference>
<comment type="caution">
    <text evidence="2">The sequence shown here is derived from an EMBL/GenBank/DDBJ whole genome shotgun (WGS) entry which is preliminary data.</text>
</comment>
<protein>
    <submittedName>
        <fullName evidence="2">ABC-2 type transport system permease protein</fullName>
    </submittedName>
</protein>
<dbReference type="Proteomes" id="UP000318297">
    <property type="component" value="Unassembled WGS sequence"/>
</dbReference>
<feature type="transmembrane region" description="Helical" evidence="1">
    <location>
        <begin position="12"/>
        <end position="37"/>
    </location>
</feature>
<feature type="transmembrane region" description="Helical" evidence="1">
    <location>
        <begin position="203"/>
        <end position="224"/>
    </location>
</feature>
<gene>
    <name evidence="2" type="ORF">BKA23_2891</name>
</gene>
<proteinExistence type="predicted"/>
<dbReference type="RefSeq" id="WP_246104697.1">
    <property type="nucleotide sequence ID" value="NZ_VIVQ01000003.1"/>
</dbReference>
<evidence type="ECO:0000313" key="3">
    <source>
        <dbReference type="Proteomes" id="UP000318297"/>
    </source>
</evidence>
<feature type="transmembrane region" description="Helical" evidence="1">
    <location>
        <begin position="161"/>
        <end position="183"/>
    </location>
</feature>
<keyword evidence="1" id="KW-0472">Membrane</keyword>
<organism evidence="2 3">
    <name type="scientific">Rudaeicoccus suwonensis</name>
    <dbReference type="NCBI Taxonomy" id="657409"/>
    <lineage>
        <taxon>Bacteria</taxon>
        <taxon>Bacillati</taxon>
        <taxon>Actinomycetota</taxon>
        <taxon>Actinomycetes</taxon>
        <taxon>Micrococcales</taxon>
        <taxon>Dermacoccaceae</taxon>
        <taxon>Rudaeicoccus</taxon>
    </lineage>
</organism>
<sequence>MPILRLGLRSLFLRARVVLLIALPIVLLLLSAVVRFATQGSHADAAADLISVFGIGLVVPIVTLIATTTLINSEFDDGSIIYLLTKPIPRLTIIASKAVVVLASVLVVAAIPIGIAGLVVAGTSDGVAVAGLLGAVVSGAAYVGIFTALATFMKRSILGCLLYWLLWESTISSLISPVKWLSARSWGTAVLDGVASVPGRHPGVPVLYAVAATLIALVIGIVLAGRRLAAMTLSEV</sequence>
<dbReference type="Pfam" id="PF12730">
    <property type="entry name" value="ABC2_membrane_4"/>
    <property type="match status" value="1"/>
</dbReference>
<evidence type="ECO:0000313" key="2">
    <source>
        <dbReference type="EMBL" id="TWE09191.1"/>
    </source>
</evidence>
<accession>A0A561E0S4</accession>
<keyword evidence="1" id="KW-0812">Transmembrane</keyword>
<dbReference type="EMBL" id="VIVQ01000003">
    <property type="protein sequence ID" value="TWE09191.1"/>
    <property type="molecule type" value="Genomic_DNA"/>
</dbReference>
<feature type="transmembrane region" description="Helical" evidence="1">
    <location>
        <begin position="127"/>
        <end position="149"/>
    </location>
</feature>
<name>A0A561E0S4_9MICO</name>
<dbReference type="AlphaFoldDB" id="A0A561E0S4"/>
<feature type="transmembrane region" description="Helical" evidence="1">
    <location>
        <begin position="91"/>
        <end position="121"/>
    </location>
</feature>
<keyword evidence="1" id="KW-1133">Transmembrane helix</keyword>
<feature type="transmembrane region" description="Helical" evidence="1">
    <location>
        <begin position="49"/>
        <end position="71"/>
    </location>
</feature>
<keyword evidence="3" id="KW-1185">Reference proteome</keyword>